<name>A0A084VPU1_ANOSI</name>
<proteinExistence type="predicted"/>
<dbReference type="Proteomes" id="UP000030765">
    <property type="component" value="Unassembled WGS sequence"/>
</dbReference>
<protein>
    <submittedName>
        <fullName evidence="2 3">Translation elongation factor P-lysine lysyltransferase</fullName>
    </submittedName>
</protein>
<evidence type="ECO:0000313" key="3">
    <source>
        <dbReference type="EnsemblMetazoa" id="ASIC007373-PA"/>
    </source>
</evidence>
<gene>
    <name evidence="2" type="ORF">ZHAS_00007373</name>
</gene>
<keyword evidence="2" id="KW-0648">Protein biosynthesis</keyword>
<accession>A0A084VPU1</accession>
<keyword evidence="4" id="KW-1185">Reference proteome</keyword>
<dbReference type="EMBL" id="ATLV01015034">
    <property type="status" value="NOT_ANNOTATED_CDS"/>
    <property type="molecule type" value="Genomic_DNA"/>
</dbReference>
<dbReference type="GO" id="GO:0003746">
    <property type="term" value="F:translation elongation factor activity"/>
    <property type="evidence" value="ECO:0007669"/>
    <property type="project" value="UniProtKB-KW"/>
</dbReference>
<dbReference type="VEuPathDB" id="VectorBase:ASIC007373"/>
<evidence type="ECO:0000256" key="1">
    <source>
        <dbReference type="SAM" id="MobiDB-lite"/>
    </source>
</evidence>
<evidence type="ECO:0000313" key="2">
    <source>
        <dbReference type="EMBL" id="KFB39985.1"/>
    </source>
</evidence>
<dbReference type="EMBL" id="KE524999">
    <property type="protein sequence ID" value="KFB39985.1"/>
    <property type="molecule type" value="Genomic_DNA"/>
</dbReference>
<feature type="compositionally biased region" description="Basic and acidic residues" evidence="1">
    <location>
        <begin position="7"/>
        <end position="20"/>
    </location>
</feature>
<reference evidence="2 4" key="1">
    <citation type="journal article" date="2014" name="BMC Genomics">
        <title>Genome sequence of Anopheles sinensis provides insight into genetics basis of mosquito competence for malaria parasites.</title>
        <authorList>
            <person name="Zhou D."/>
            <person name="Zhang D."/>
            <person name="Ding G."/>
            <person name="Shi L."/>
            <person name="Hou Q."/>
            <person name="Ye Y."/>
            <person name="Xu Y."/>
            <person name="Zhou H."/>
            <person name="Xiong C."/>
            <person name="Li S."/>
            <person name="Yu J."/>
            <person name="Hong S."/>
            <person name="Yu X."/>
            <person name="Zou P."/>
            <person name="Chen C."/>
            <person name="Chang X."/>
            <person name="Wang W."/>
            <person name="Lv Y."/>
            <person name="Sun Y."/>
            <person name="Ma L."/>
            <person name="Shen B."/>
            <person name="Zhu C."/>
        </authorList>
    </citation>
    <scope>NUCLEOTIDE SEQUENCE [LARGE SCALE GENOMIC DNA]</scope>
</reference>
<dbReference type="EnsemblMetazoa" id="ASIC007373-RA">
    <property type="protein sequence ID" value="ASIC007373-PA"/>
    <property type="gene ID" value="ASIC007373"/>
</dbReference>
<feature type="region of interest" description="Disordered" evidence="1">
    <location>
        <begin position="1"/>
        <end position="20"/>
    </location>
</feature>
<dbReference type="AlphaFoldDB" id="A0A084VPU1"/>
<keyword evidence="2" id="KW-0251">Elongation factor</keyword>
<keyword evidence="2" id="KW-0808">Transferase</keyword>
<evidence type="ECO:0000313" key="4">
    <source>
        <dbReference type="Proteomes" id="UP000030765"/>
    </source>
</evidence>
<dbReference type="GO" id="GO:0016740">
    <property type="term" value="F:transferase activity"/>
    <property type="evidence" value="ECO:0007669"/>
    <property type="project" value="UniProtKB-KW"/>
</dbReference>
<sequence length="159" mass="17666">MQQAIRGKAEPKRPFCASDRESVSPFDSSAFFLPRGFSSSTFGFEHAQYKAALCLPGRNRDTTPGDGDGLLRTSDRCMTRLLAEAYTRPRENRSGKRVLLHININTIYRAGTQRPRDDAGVAGPYSLLHTLRKNTPFWTVLRGDAISPTRTAIDGSFQS</sequence>
<organism evidence="2">
    <name type="scientific">Anopheles sinensis</name>
    <name type="common">Mosquito</name>
    <dbReference type="NCBI Taxonomy" id="74873"/>
    <lineage>
        <taxon>Eukaryota</taxon>
        <taxon>Metazoa</taxon>
        <taxon>Ecdysozoa</taxon>
        <taxon>Arthropoda</taxon>
        <taxon>Hexapoda</taxon>
        <taxon>Insecta</taxon>
        <taxon>Pterygota</taxon>
        <taxon>Neoptera</taxon>
        <taxon>Endopterygota</taxon>
        <taxon>Diptera</taxon>
        <taxon>Nematocera</taxon>
        <taxon>Culicoidea</taxon>
        <taxon>Culicidae</taxon>
        <taxon>Anophelinae</taxon>
        <taxon>Anopheles</taxon>
    </lineage>
</organism>
<reference evidence="3" key="2">
    <citation type="submission" date="2020-05" db="UniProtKB">
        <authorList>
            <consortium name="EnsemblMetazoa"/>
        </authorList>
    </citation>
    <scope>IDENTIFICATION</scope>
</reference>